<proteinExistence type="predicted"/>
<organism evidence="1">
    <name type="scientific">Schistocephalus solidus</name>
    <name type="common">Tapeworm</name>
    <dbReference type="NCBI Taxonomy" id="70667"/>
    <lineage>
        <taxon>Eukaryota</taxon>
        <taxon>Metazoa</taxon>
        <taxon>Spiralia</taxon>
        <taxon>Lophotrochozoa</taxon>
        <taxon>Platyhelminthes</taxon>
        <taxon>Cestoda</taxon>
        <taxon>Eucestoda</taxon>
        <taxon>Diphyllobothriidea</taxon>
        <taxon>Diphyllobothriidae</taxon>
        <taxon>Schistocephalus</taxon>
    </lineage>
</organism>
<reference evidence="1" key="1">
    <citation type="submission" date="2016-01" db="EMBL/GenBank/DDBJ databases">
        <title>Reference transcriptome for the parasite Schistocephalus solidus: insights into the molecular evolution of parasitism.</title>
        <authorList>
            <person name="Hebert F.O."/>
            <person name="Grambauer S."/>
            <person name="Barber I."/>
            <person name="Landry C.R."/>
            <person name="Aubin-Horth N."/>
        </authorList>
    </citation>
    <scope>NUCLEOTIDE SEQUENCE</scope>
</reference>
<sequence length="117" mass="12352">MNKGIFDHCLAVALRCCFFGDPLVCTVRPRLARKSADAEGWSGIQAFLLSLRAPANSLIVFEGPSPHVSASMSWVHSGSSTITLRMFSGIFGSQDAGEIRTAGFLLSSPCLSAASST</sequence>
<name>A0A0X3PKM8_SCHSO</name>
<evidence type="ECO:0000313" key="1">
    <source>
        <dbReference type="EMBL" id="JAP52218.1"/>
    </source>
</evidence>
<protein>
    <submittedName>
        <fullName evidence="1">Uncharacterized protein</fullName>
    </submittedName>
</protein>
<dbReference type="AlphaFoldDB" id="A0A0X3PKM8"/>
<dbReference type="EMBL" id="GEEE01011007">
    <property type="protein sequence ID" value="JAP52218.1"/>
    <property type="molecule type" value="Transcribed_RNA"/>
</dbReference>
<gene>
    <name evidence="1" type="ORF">TR112802</name>
</gene>
<accession>A0A0X3PKM8</accession>